<gene>
    <name evidence="1" type="ordered locus">Amir_0920</name>
</gene>
<keyword evidence="2" id="KW-1185">Reference proteome</keyword>
<evidence type="ECO:0000313" key="1">
    <source>
        <dbReference type="EMBL" id="ACU34880.1"/>
    </source>
</evidence>
<dbReference type="RefSeq" id="WP_012783542.1">
    <property type="nucleotide sequence ID" value="NC_013093.1"/>
</dbReference>
<proteinExistence type="predicted"/>
<dbReference type="HOGENOM" id="CLU_2420414_0_0_11"/>
<dbReference type="OrthoDB" id="3627899at2"/>
<dbReference type="EMBL" id="CP001630">
    <property type="protein sequence ID" value="ACU34880.1"/>
    <property type="molecule type" value="Genomic_DNA"/>
</dbReference>
<protein>
    <submittedName>
        <fullName evidence="1">Uncharacterized protein</fullName>
    </submittedName>
</protein>
<dbReference type="NCBIfam" id="NF041510">
    <property type="entry name" value="AMED_5909_fam"/>
    <property type="match status" value="1"/>
</dbReference>
<dbReference type="InterPro" id="IPR048152">
    <property type="entry name" value="AMED_5909-like"/>
</dbReference>
<evidence type="ECO:0000313" key="2">
    <source>
        <dbReference type="Proteomes" id="UP000002213"/>
    </source>
</evidence>
<dbReference type="STRING" id="446462.Amir_0920"/>
<organism evidence="1 2">
    <name type="scientific">Actinosynnema mirum (strain ATCC 29888 / DSM 43827 / JCM 3225 / NBRC 14064 / NCIMB 13271 / NRRL B-12336 / IMRU 3971 / 101)</name>
    <dbReference type="NCBI Taxonomy" id="446462"/>
    <lineage>
        <taxon>Bacteria</taxon>
        <taxon>Bacillati</taxon>
        <taxon>Actinomycetota</taxon>
        <taxon>Actinomycetes</taxon>
        <taxon>Pseudonocardiales</taxon>
        <taxon>Pseudonocardiaceae</taxon>
        <taxon>Actinosynnema</taxon>
    </lineage>
</organism>
<dbReference type="Proteomes" id="UP000002213">
    <property type="component" value="Chromosome"/>
</dbReference>
<accession>C6WME6</accession>
<dbReference type="KEGG" id="ami:Amir_0920"/>
<sequence>MTNERINDMTEAQRQAVLWKAAFEATRLRDAHELLTKVMPEPDAAPAVLRDFYLRSASVYSRIAEVDRHHHHEALYWADRERKKGEEITLK</sequence>
<dbReference type="eggNOG" id="ENOG5031VKF">
    <property type="taxonomic scope" value="Bacteria"/>
</dbReference>
<reference evidence="1 2" key="1">
    <citation type="journal article" date="2009" name="Stand. Genomic Sci.">
        <title>Complete genome sequence of Actinosynnema mirum type strain (101).</title>
        <authorList>
            <person name="Land M."/>
            <person name="Lapidus A."/>
            <person name="Mayilraj S."/>
            <person name="Chen F."/>
            <person name="Copeland A."/>
            <person name="Del Rio T.G."/>
            <person name="Nolan M."/>
            <person name="Lucas S."/>
            <person name="Tice H."/>
            <person name="Cheng J.F."/>
            <person name="Chertkov O."/>
            <person name="Bruce D."/>
            <person name="Goodwin L."/>
            <person name="Pitluck S."/>
            <person name="Rohde M."/>
            <person name="Goker M."/>
            <person name="Pati A."/>
            <person name="Ivanova N."/>
            <person name="Mavromatis K."/>
            <person name="Chen A."/>
            <person name="Palaniappan K."/>
            <person name="Hauser L."/>
            <person name="Chang Y.J."/>
            <person name="Jeffries C.C."/>
            <person name="Brettin T."/>
            <person name="Detter J.C."/>
            <person name="Han C."/>
            <person name="Chain P."/>
            <person name="Tindall B.J."/>
            <person name="Bristow J."/>
            <person name="Eisen J.A."/>
            <person name="Markowitz V."/>
            <person name="Hugenholtz P."/>
            <person name="Kyrpides N.C."/>
            <person name="Klenk H.P."/>
        </authorList>
    </citation>
    <scope>NUCLEOTIDE SEQUENCE [LARGE SCALE GENOMIC DNA]</scope>
    <source>
        <strain evidence="2">ATCC 29888 / DSM 43827 / JCM 3225 / NBRC 14064 / NCIMB 13271 / NRRL B-12336 / IMRU 3971 / 101</strain>
    </source>
</reference>
<dbReference type="AlphaFoldDB" id="C6WME6"/>
<name>C6WME6_ACTMD</name>